<dbReference type="PANTHER" id="PTHR38454">
    <property type="entry name" value="INTEGRAL MEMBRANE PROTEIN-RELATED"/>
    <property type="match status" value="1"/>
</dbReference>
<feature type="transmembrane region" description="Helical" evidence="2">
    <location>
        <begin position="124"/>
        <end position="144"/>
    </location>
</feature>
<feature type="transmembrane region" description="Helical" evidence="2">
    <location>
        <begin position="35"/>
        <end position="56"/>
    </location>
</feature>
<evidence type="ECO:0008006" key="5">
    <source>
        <dbReference type="Google" id="ProtNLM"/>
    </source>
</evidence>
<dbReference type="PANTHER" id="PTHR38454:SF1">
    <property type="entry name" value="INTEGRAL MEMBRANE PROTEIN"/>
    <property type="match status" value="1"/>
</dbReference>
<feature type="transmembrane region" description="Helical" evidence="2">
    <location>
        <begin position="453"/>
        <end position="471"/>
    </location>
</feature>
<dbReference type="EMBL" id="JACHIT010000002">
    <property type="protein sequence ID" value="MBB5917695.1"/>
    <property type="molecule type" value="Genomic_DNA"/>
</dbReference>
<feature type="transmembrane region" description="Helical" evidence="2">
    <location>
        <begin position="248"/>
        <end position="267"/>
    </location>
</feature>
<feature type="transmembrane region" description="Helical" evidence="2">
    <location>
        <begin position="404"/>
        <end position="420"/>
    </location>
</feature>
<evidence type="ECO:0000256" key="1">
    <source>
        <dbReference type="SAM" id="MobiDB-lite"/>
    </source>
</evidence>
<feature type="transmembrane region" description="Helical" evidence="2">
    <location>
        <begin position="311"/>
        <end position="334"/>
    </location>
</feature>
<name>A0A7W9PKS7_9NOCA</name>
<gene>
    <name evidence="3" type="ORF">BJY24_006607</name>
</gene>
<feature type="transmembrane region" description="Helical" evidence="2">
    <location>
        <begin position="374"/>
        <end position="392"/>
    </location>
</feature>
<keyword evidence="2" id="KW-0472">Membrane</keyword>
<organism evidence="3 4">
    <name type="scientific">Nocardia transvalensis</name>
    <dbReference type="NCBI Taxonomy" id="37333"/>
    <lineage>
        <taxon>Bacteria</taxon>
        <taxon>Bacillati</taxon>
        <taxon>Actinomycetota</taxon>
        <taxon>Actinomycetes</taxon>
        <taxon>Mycobacteriales</taxon>
        <taxon>Nocardiaceae</taxon>
        <taxon>Nocardia</taxon>
    </lineage>
</organism>
<evidence type="ECO:0000256" key="2">
    <source>
        <dbReference type="SAM" id="Phobius"/>
    </source>
</evidence>
<proteinExistence type="predicted"/>
<evidence type="ECO:0000313" key="4">
    <source>
        <dbReference type="Proteomes" id="UP000540412"/>
    </source>
</evidence>
<keyword evidence="4" id="KW-1185">Reference proteome</keyword>
<sequence length="767" mass="83571">MVESAVSTALAESPVAEEPQLVPDDAAGEKSRKAVYRWGGITVLGVILGYVAVLLADARHFFTDDTESQYTPLWVMLGNHLREGSLPVLIPEQWMTGNYTMEEAGLFNPPQLLIDLIAPSVDNLAVYATLVKLLFSIIAALGVYRVCLAYGGRVQWAAVAGVAFPFTGWFLFFDTASWMTSLTGTAWMVHAWASAVRYSRGRGGPIPVFVFLYLAISVEYVFPAVESALMLLAVAVGELVYQRKWQPVARLATVAVFAGMAGLLTYLPSMLSAKVTWRGTSQINNDQFLTVPWSESLNASLPSAVPALNSWWGYIQPLPMTYIAWFLIPALAFVDWGRARAAWRELTAVALFAIMFLMWAAGPGTVGPLRWPARVLPMLALGLLVLVCVLLGRFGTVANWRNRCIAAAVLIGLLWVRTFSADPHNVLWHVLSAVAVAAIGAAVVWLARTRGAAAAALLTIAAMLPIAYSQVEAAQPNPMSWKLPTNRSDAKAVFPQFPGVTLQLGDRGLLQPQDRTLHGAYGSLAFGNYAKDVEQNYVNGYTPNGHYWFGEMLCMRWDSSVCPDAYRRLFTPEPTTGRTLADLMKLDRIVLQKAMFPDAGTQPAPDGWKWVESPGHERYIAVLERVDGPISTVNGRVADAHDATATSVSESGTSSKVRVSSADGGRVVFARLGWPGYRVSLNGKEIPFTTVAKSFVAVNIPAGTDNATLEVTWRPPGWKIGMTTAVLGLLGLGVMQWWYVRSRRRDEGDPDAPEPTSPEPPLAESLP</sequence>
<feature type="transmembrane region" description="Helical" evidence="2">
    <location>
        <begin position="210"/>
        <end position="236"/>
    </location>
</feature>
<comment type="caution">
    <text evidence="3">The sequence shown here is derived from an EMBL/GenBank/DDBJ whole genome shotgun (WGS) entry which is preliminary data.</text>
</comment>
<feature type="transmembrane region" description="Helical" evidence="2">
    <location>
        <begin position="156"/>
        <end position="173"/>
    </location>
</feature>
<feature type="transmembrane region" description="Helical" evidence="2">
    <location>
        <begin position="426"/>
        <end position="446"/>
    </location>
</feature>
<dbReference type="AlphaFoldDB" id="A0A7W9PKS7"/>
<feature type="region of interest" description="Disordered" evidence="1">
    <location>
        <begin position="1"/>
        <end position="24"/>
    </location>
</feature>
<evidence type="ECO:0000313" key="3">
    <source>
        <dbReference type="EMBL" id="MBB5917695.1"/>
    </source>
</evidence>
<dbReference type="Proteomes" id="UP000540412">
    <property type="component" value="Unassembled WGS sequence"/>
</dbReference>
<keyword evidence="2" id="KW-1133">Transmembrane helix</keyword>
<feature type="region of interest" description="Disordered" evidence="1">
    <location>
        <begin position="744"/>
        <end position="767"/>
    </location>
</feature>
<dbReference type="InterPro" id="IPR018580">
    <property type="entry name" value="Uncharacterised_YfhO"/>
</dbReference>
<keyword evidence="2" id="KW-0812">Transmembrane</keyword>
<reference evidence="3 4" key="1">
    <citation type="submission" date="2020-08" db="EMBL/GenBank/DDBJ databases">
        <title>Sequencing the genomes of 1000 actinobacteria strains.</title>
        <authorList>
            <person name="Klenk H.-P."/>
        </authorList>
    </citation>
    <scope>NUCLEOTIDE SEQUENCE [LARGE SCALE GENOMIC DNA]</scope>
    <source>
        <strain evidence="3 4">DSM 43582</strain>
    </source>
</reference>
<feature type="transmembrane region" description="Helical" evidence="2">
    <location>
        <begin position="346"/>
        <end position="362"/>
    </location>
</feature>
<accession>A0A7W9PKS7</accession>
<protein>
    <recommendedName>
        <fullName evidence="5">YfhO family protein</fullName>
    </recommendedName>
</protein>